<sequence length="123" mass="13918">CYHNPKGRIIVISADGTSNKFGNKSTNVVEFHSRVVKDEDQITLYLGGIGTYADNKLQALLDMAVATTFDRNVFKAYEWLSENYKEGDRIYLFGMVIDYITSLTDISLQGFHGEHIKSECLLE</sequence>
<dbReference type="InterPro" id="IPR018712">
    <property type="entry name" value="Tle1-like_cat"/>
</dbReference>
<proteinExistence type="predicted"/>
<dbReference type="PANTHER" id="PTHR33840">
    <property type="match status" value="1"/>
</dbReference>
<dbReference type="Proteomes" id="UP000027073">
    <property type="component" value="Unassembled WGS sequence"/>
</dbReference>
<dbReference type="VEuPathDB" id="FungiDB:PLEOSDRAFT_1048159"/>
<dbReference type="OrthoDB" id="538223at2759"/>
<evidence type="ECO:0000259" key="1">
    <source>
        <dbReference type="Pfam" id="PF09994"/>
    </source>
</evidence>
<evidence type="ECO:0000313" key="3">
    <source>
        <dbReference type="Proteomes" id="UP000027073"/>
    </source>
</evidence>
<dbReference type="AlphaFoldDB" id="A0A067NB14"/>
<dbReference type="HOGENOM" id="CLU_144272_0_0_1"/>
<dbReference type="EMBL" id="KL198012">
    <property type="protein sequence ID" value="KDQ24150.1"/>
    <property type="molecule type" value="Genomic_DNA"/>
</dbReference>
<reference evidence="3" key="1">
    <citation type="journal article" date="2014" name="Proc. Natl. Acad. Sci. U.S.A.">
        <title>Extensive sampling of basidiomycete genomes demonstrates inadequacy of the white-rot/brown-rot paradigm for wood decay fungi.</title>
        <authorList>
            <person name="Riley R."/>
            <person name="Salamov A.A."/>
            <person name="Brown D.W."/>
            <person name="Nagy L.G."/>
            <person name="Floudas D."/>
            <person name="Held B.W."/>
            <person name="Levasseur A."/>
            <person name="Lombard V."/>
            <person name="Morin E."/>
            <person name="Otillar R."/>
            <person name="Lindquist E.A."/>
            <person name="Sun H."/>
            <person name="LaButti K.M."/>
            <person name="Schmutz J."/>
            <person name="Jabbour D."/>
            <person name="Luo H."/>
            <person name="Baker S.E."/>
            <person name="Pisabarro A.G."/>
            <person name="Walton J.D."/>
            <person name="Blanchette R.A."/>
            <person name="Henrissat B."/>
            <person name="Martin F."/>
            <person name="Cullen D."/>
            <person name="Hibbett D.S."/>
            <person name="Grigoriev I.V."/>
        </authorList>
    </citation>
    <scope>NUCLEOTIDE SEQUENCE [LARGE SCALE GENOMIC DNA]</scope>
    <source>
        <strain evidence="3">PC15</strain>
    </source>
</reference>
<dbReference type="STRING" id="1137138.A0A067NB14"/>
<organism evidence="2 3">
    <name type="scientific">Pleurotus ostreatus (strain PC15)</name>
    <name type="common">Oyster mushroom</name>
    <dbReference type="NCBI Taxonomy" id="1137138"/>
    <lineage>
        <taxon>Eukaryota</taxon>
        <taxon>Fungi</taxon>
        <taxon>Dikarya</taxon>
        <taxon>Basidiomycota</taxon>
        <taxon>Agaricomycotina</taxon>
        <taxon>Agaricomycetes</taxon>
        <taxon>Agaricomycetidae</taxon>
        <taxon>Agaricales</taxon>
        <taxon>Pleurotineae</taxon>
        <taxon>Pleurotaceae</taxon>
        <taxon>Pleurotus</taxon>
    </lineage>
</organism>
<gene>
    <name evidence="2" type="ORF">PLEOSDRAFT_1048159</name>
</gene>
<name>A0A067NB14_PLEO1</name>
<evidence type="ECO:0000313" key="2">
    <source>
        <dbReference type="EMBL" id="KDQ24150.1"/>
    </source>
</evidence>
<dbReference type="Pfam" id="PF09994">
    <property type="entry name" value="T6SS_Tle1-like_cat"/>
    <property type="match status" value="1"/>
</dbReference>
<accession>A0A067NB14</accession>
<feature type="non-terminal residue" evidence="2">
    <location>
        <position position="1"/>
    </location>
</feature>
<feature type="domain" description="T6SS Phospholipase effector Tle1-like catalytic" evidence="1">
    <location>
        <begin position="9"/>
        <end position="94"/>
    </location>
</feature>
<dbReference type="PANTHER" id="PTHR33840:SF1">
    <property type="entry name" value="TLE1 PHOSPHOLIPASE DOMAIN-CONTAINING PROTEIN"/>
    <property type="match status" value="1"/>
</dbReference>
<dbReference type="InParanoid" id="A0A067NB14"/>
<protein>
    <recommendedName>
        <fullName evidence="1">T6SS Phospholipase effector Tle1-like catalytic domain-containing protein</fullName>
    </recommendedName>
</protein>